<dbReference type="InterPro" id="IPR027283">
    <property type="entry name" value="YerD"/>
</dbReference>
<dbReference type="Proteomes" id="UP000808914">
    <property type="component" value="Unassembled WGS sequence"/>
</dbReference>
<reference evidence="5 6" key="1">
    <citation type="submission" date="2021-01" db="EMBL/GenBank/DDBJ databases">
        <title>Genomic Encyclopedia of Type Strains, Phase IV (KMG-IV): sequencing the most valuable type-strain genomes for metagenomic binning, comparative biology and taxonomic classification.</title>
        <authorList>
            <person name="Goeker M."/>
        </authorList>
    </citation>
    <scope>NUCLEOTIDE SEQUENCE [LARGE SCALE GENOMIC DNA]</scope>
    <source>
        <strain evidence="5 6">DSM 28236</strain>
    </source>
</reference>
<dbReference type="PANTHER" id="PTHR43819">
    <property type="entry name" value="ARCHAEAL-TYPE GLUTAMATE SYNTHASE [NADPH]"/>
    <property type="match status" value="1"/>
</dbReference>
<sequence>MNIANWFTVIGFVIAVLAIVVTGITFLVMFIKDRSQNEHPVLRNYPVLGRMRYFLEKAGPELRQYLYSGDTEGKPFSRYDYEHIVKGAKYKRDVIGFGSLRDFDEKGLYIQNALFPKQMDELKMDSETTFKGKKYVLTKDTLFTQRKEHLVPEEDTAYLLHDDDAVIIGPHTRQPFVVKGLIGMSAMSFGALGDHAITALSHGLNIAKGTWMNTGEGGLSPYHLKGGVDIIMQIGPGLFGVRDKEGEFNWEALKEKNEIPQIKAYELKLAQGAKARGGHIDGEKVTPEIAKIRLVEPYKSIDSPNRFHEFDNIPDMFDFMDKIREFTGKPVGMKVVIGSNATAIELAKYMAETGKGPDFITVDGGEGGTGATFTELADTVGLPIRSALPILDITLRKYGVRDRVKIFASGKLFSPDRIAIALAMGADLVNIARGFMITVGCIQALKCHSNACPVGVATTNPHLQKALVIDEKKYRVANYLVTLRKGIFRLAAAAGVESPIHFHPKHVMFKDVNGEVTPLEEIYARIDKNITQAIERHEKRKAQ</sequence>
<dbReference type="RefSeq" id="WP_205002158.1">
    <property type="nucleotide sequence ID" value="NZ_JAFBER010000001.1"/>
</dbReference>
<evidence type="ECO:0000313" key="6">
    <source>
        <dbReference type="Proteomes" id="UP000808914"/>
    </source>
</evidence>
<dbReference type="SUPFAM" id="SSF51395">
    <property type="entry name" value="FMN-linked oxidoreductases"/>
    <property type="match status" value="1"/>
</dbReference>
<dbReference type="EC" id="1.4.7.1" evidence="5"/>
<comment type="caution">
    <text evidence="5">The sequence shown here is derived from an EMBL/GenBank/DDBJ whole genome shotgun (WGS) entry which is preliminary data.</text>
</comment>
<protein>
    <submittedName>
        <fullName evidence="5">Glutamate synthase (Ferredoxin)</fullName>
        <ecNumber evidence="5">1.4.7.1</ecNumber>
    </submittedName>
</protein>
<keyword evidence="3" id="KW-0812">Transmembrane</keyword>
<evidence type="ECO:0000259" key="4">
    <source>
        <dbReference type="Pfam" id="PF01645"/>
    </source>
</evidence>
<evidence type="ECO:0000256" key="3">
    <source>
        <dbReference type="SAM" id="Phobius"/>
    </source>
</evidence>
<keyword evidence="3" id="KW-1133">Transmembrane helix</keyword>
<gene>
    <name evidence="5" type="ORF">JOD45_000402</name>
</gene>
<evidence type="ECO:0000313" key="5">
    <source>
        <dbReference type="EMBL" id="MBM7644211.1"/>
    </source>
</evidence>
<dbReference type="EMBL" id="JAFBER010000001">
    <property type="protein sequence ID" value="MBM7644211.1"/>
    <property type="molecule type" value="Genomic_DNA"/>
</dbReference>
<keyword evidence="3" id="KW-0472">Membrane</keyword>
<evidence type="ECO:0000256" key="1">
    <source>
        <dbReference type="ARBA" id="ARBA00009716"/>
    </source>
</evidence>
<dbReference type="PIRSF" id="PIRSF006429">
    <property type="entry name" value="GOGAT_lg_2"/>
    <property type="match status" value="1"/>
</dbReference>
<accession>A0ABS2PWG2</accession>
<keyword evidence="6" id="KW-1185">Reference proteome</keyword>
<feature type="domain" description="Glutamate synthase" evidence="4">
    <location>
        <begin position="143"/>
        <end position="496"/>
    </location>
</feature>
<dbReference type="PIRSF" id="PIRSF500060">
    <property type="entry name" value="UCP500060"/>
    <property type="match status" value="1"/>
</dbReference>
<feature type="transmembrane region" description="Helical" evidence="3">
    <location>
        <begin position="6"/>
        <end position="31"/>
    </location>
</feature>
<dbReference type="CDD" id="cd02808">
    <property type="entry name" value="GltS_FMN"/>
    <property type="match status" value="1"/>
</dbReference>
<dbReference type="InterPro" id="IPR002932">
    <property type="entry name" value="Glu_synthdom"/>
</dbReference>
<dbReference type="PANTHER" id="PTHR43819:SF1">
    <property type="entry name" value="ARCHAEAL-TYPE GLUTAMATE SYNTHASE [NADPH]"/>
    <property type="match status" value="1"/>
</dbReference>
<organism evidence="5 6">
    <name type="scientific">Scopulibacillus daqui</name>
    <dbReference type="NCBI Taxonomy" id="1469162"/>
    <lineage>
        <taxon>Bacteria</taxon>
        <taxon>Bacillati</taxon>
        <taxon>Bacillota</taxon>
        <taxon>Bacilli</taxon>
        <taxon>Bacillales</taxon>
        <taxon>Sporolactobacillaceae</taxon>
        <taxon>Scopulibacillus</taxon>
    </lineage>
</organism>
<name>A0ABS2PWG2_9BACL</name>
<dbReference type="Gene3D" id="3.20.20.70">
    <property type="entry name" value="Aldolase class I"/>
    <property type="match status" value="1"/>
</dbReference>
<proteinExistence type="inferred from homology"/>
<dbReference type="GO" id="GO:0016041">
    <property type="term" value="F:glutamate synthase (ferredoxin) activity"/>
    <property type="evidence" value="ECO:0007669"/>
    <property type="project" value="UniProtKB-EC"/>
</dbReference>
<dbReference type="InterPro" id="IPR013785">
    <property type="entry name" value="Aldolase_TIM"/>
</dbReference>
<dbReference type="InterPro" id="IPR024188">
    <property type="entry name" value="GltB"/>
</dbReference>
<keyword evidence="5" id="KW-0560">Oxidoreductase</keyword>
<comment type="similarity">
    <text evidence="1 2">Belongs to the glutamate synthase family.</text>
</comment>
<evidence type="ECO:0000256" key="2">
    <source>
        <dbReference type="PIRNR" id="PIRNR006429"/>
    </source>
</evidence>
<dbReference type="Pfam" id="PF01645">
    <property type="entry name" value="Glu_synthase"/>
    <property type="match status" value="1"/>
</dbReference>